<dbReference type="PANTHER" id="PTHR37291">
    <property type="entry name" value="5-METHYLCYTOSINE-SPECIFIC RESTRICTION ENZYME B"/>
    <property type="match status" value="1"/>
</dbReference>
<name>A0A1V9A172_SACPI</name>
<dbReference type="SUPFAM" id="SSF52540">
    <property type="entry name" value="P-loop containing nucleoside triphosphate hydrolases"/>
    <property type="match status" value="1"/>
</dbReference>
<evidence type="ECO:0000259" key="1">
    <source>
        <dbReference type="Pfam" id="PF07728"/>
    </source>
</evidence>
<proteinExistence type="predicted"/>
<dbReference type="Pfam" id="PF07728">
    <property type="entry name" value="AAA_5"/>
    <property type="match status" value="1"/>
</dbReference>
<reference evidence="2 3" key="1">
    <citation type="submission" date="2017-02" db="EMBL/GenBank/DDBJ databases">
        <title>Draft genome of Saccharomonospora sp. 154.</title>
        <authorList>
            <person name="Alonso-Carmona G.S."/>
            <person name="De La Haba R."/>
            <person name="Vera-Gargallo B."/>
            <person name="Sandoval-Trujillo A.H."/>
            <person name="Ramirez-Duran N."/>
            <person name="Ventosa A."/>
        </authorList>
    </citation>
    <scope>NUCLEOTIDE SEQUENCE [LARGE SCALE GENOMIC DNA]</scope>
    <source>
        <strain evidence="2 3">LRS4.154</strain>
    </source>
</reference>
<dbReference type="GO" id="GO:0016887">
    <property type="term" value="F:ATP hydrolysis activity"/>
    <property type="evidence" value="ECO:0007669"/>
    <property type="project" value="InterPro"/>
</dbReference>
<dbReference type="AlphaFoldDB" id="A0A1V9A172"/>
<dbReference type="InterPro" id="IPR027417">
    <property type="entry name" value="P-loop_NTPase"/>
</dbReference>
<protein>
    <recommendedName>
        <fullName evidence="1">ATPase dynein-related AAA domain-containing protein</fullName>
    </recommendedName>
</protein>
<dbReference type="GO" id="GO:0005524">
    <property type="term" value="F:ATP binding"/>
    <property type="evidence" value="ECO:0007669"/>
    <property type="project" value="InterPro"/>
</dbReference>
<feature type="domain" description="ATPase dynein-related AAA" evidence="1">
    <location>
        <begin position="30"/>
        <end position="169"/>
    </location>
</feature>
<keyword evidence="3" id="KW-1185">Reference proteome</keyword>
<dbReference type="STRING" id="1962155.B1813_14650"/>
<dbReference type="InterPro" id="IPR011704">
    <property type="entry name" value="ATPase_dyneun-rel_AAA"/>
</dbReference>
<organism evidence="2 3">
    <name type="scientific">Saccharomonospora piscinae</name>
    <dbReference type="NCBI Taxonomy" id="687388"/>
    <lineage>
        <taxon>Bacteria</taxon>
        <taxon>Bacillati</taxon>
        <taxon>Actinomycetota</taxon>
        <taxon>Actinomycetes</taxon>
        <taxon>Pseudonocardiales</taxon>
        <taxon>Pseudonocardiaceae</taxon>
        <taxon>Saccharomonospora</taxon>
    </lineage>
</organism>
<gene>
    <name evidence="2" type="ORF">B1813_14650</name>
</gene>
<dbReference type="PANTHER" id="PTHR37291:SF1">
    <property type="entry name" value="TYPE IV METHYL-DIRECTED RESTRICTION ENZYME ECOKMCRB SUBUNIT"/>
    <property type="match status" value="1"/>
</dbReference>
<dbReference type="Proteomes" id="UP000192591">
    <property type="component" value="Unassembled WGS sequence"/>
</dbReference>
<sequence>MLDYIASSGFTFEPWQVATFVTALRTKPFVILAGISGTGKTKLPQLVAEATGVEVVIVPVRPDWTDSGDLLGYERLSGEFVPGSLLMLCEEALKTPDKQFFFVLDEMNVARVEYYFAEVLSVMETRRRTTGGIVSKPLNPSAPDDGGVNWGSVYLPANVSLIGTVNMDETTHGFSRKVLDRAFVLELSEVDLANYPSKSTAAVPVASWGAIAWMPNYLQLSDIDAPETNTAVTEAVNALVRANESLQPAQLQVGYRVRDEVALFCLNATEQSEYFVDRAETVLAPLDLCLSMKVLPRIQGGGAFIRDVLNDFASWTLPNQSEAGASESPSGFGLTHERVKLMQNRLDHTGFTSYWV</sequence>
<evidence type="ECO:0000313" key="2">
    <source>
        <dbReference type="EMBL" id="OQO90768.1"/>
    </source>
</evidence>
<dbReference type="Gene3D" id="3.40.50.300">
    <property type="entry name" value="P-loop containing nucleotide triphosphate hydrolases"/>
    <property type="match status" value="1"/>
</dbReference>
<dbReference type="EMBL" id="MWIH01000006">
    <property type="protein sequence ID" value="OQO90768.1"/>
    <property type="molecule type" value="Genomic_DNA"/>
</dbReference>
<evidence type="ECO:0000313" key="3">
    <source>
        <dbReference type="Proteomes" id="UP000192591"/>
    </source>
</evidence>
<dbReference type="InterPro" id="IPR052934">
    <property type="entry name" value="Methyl-DNA_Rec/Restrict_Enz"/>
</dbReference>
<comment type="caution">
    <text evidence="2">The sequence shown here is derived from an EMBL/GenBank/DDBJ whole genome shotgun (WGS) entry which is preliminary data.</text>
</comment>
<accession>A0A1V9A172</accession>